<dbReference type="Proteomes" id="UP000002695">
    <property type="component" value="Chromosome"/>
</dbReference>
<dbReference type="EMBL" id="CP001363">
    <property type="protein sequence ID" value="ACY87935.1"/>
    <property type="molecule type" value="Genomic_DNA"/>
</dbReference>
<sequence length="179" mass="20766">MSIVLYSADRRGRYNANALMDFSSMQPPVTDTYAIDSFIGAKFNFKISEHGLRYLFPRRELNGDDLMELIVELVRQMQFPEKPSRYQSIFACKSIEDADSFRKKYREQEGPQPIYEILINEDTNVHHGDMRLLDLNASSDNAAMVFTKAIWYWSGISSMNPFWEYIVPLPIQVGSMVEE</sequence>
<accession>A0A0F6B0A9</accession>
<dbReference type="HOGENOM" id="CLU_129309_0_0_6"/>
<evidence type="ECO:0000313" key="1">
    <source>
        <dbReference type="EMBL" id="ACY87935.1"/>
    </source>
</evidence>
<evidence type="ECO:0008006" key="3">
    <source>
        <dbReference type="Google" id="ProtNLM"/>
    </source>
</evidence>
<dbReference type="KEGG" id="seo:STM14_1449"/>
<proteinExistence type="predicted"/>
<evidence type="ECO:0000313" key="2">
    <source>
        <dbReference type="Proteomes" id="UP000002695"/>
    </source>
</evidence>
<dbReference type="SUPFAM" id="SSF56399">
    <property type="entry name" value="ADP-ribosylation"/>
    <property type="match status" value="1"/>
</dbReference>
<dbReference type="AlphaFoldDB" id="A0A0F6B0A9"/>
<reference evidence="1 2" key="1">
    <citation type="journal article" date="2010" name="J. Bacteriol.">
        <title>Short-term signatures of evolutionary change in the Salmonella enterica serovar typhimurium 14028 genome.</title>
        <authorList>
            <person name="Jarvik T."/>
            <person name="Smillie C."/>
            <person name="Groisman E.A."/>
            <person name="Ochman H."/>
        </authorList>
    </citation>
    <scope>NUCLEOTIDE SEQUENCE [LARGE SCALE GENOMIC DNA]</scope>
    <source>
        <strain evidence="2">14028s / SGSC 2262</strain>
    </source>
</reference>
<name>A0A0F6B0A9_SALT1</name>
<protein>
    <recommendedName>
        <fullName evidence="3">DUF2441 domain-containing protein</fullName>
    </recommendedName>
</protein>
<dbReference type="InterPro" id="IPR018840">
    <property type="entry name" value="DUF2441"/>
</dbReference>
<gene>
    <name evidence="1" type="ordered locus">STM14_1449</name>
</gene>
<organism evidence="1 2">
    <name type="scientific">Salmonella typhimurium (strain 14028s / SGSC 2262)</name>
    <dbReference type="NCBI Taxonomy" id="588858"/>
    <lineage>
        <taxon>Bacteria</taxon>
        <taxon>Pseudomonadati</taxon>
        <taxon>Pseudomonadota</taxon>
        <taxon>Gammaproteobacteria</taxon>
        <taxon>Enterobacterales</taxon>
        <taxon>Enterobacteriaceae</taxon>
        <taxon>Salmonella</taxon>
    </lineage>
</organism>
<dbReference type="Pfam" id="PF10386">
    <property type="entry name" value="DUF2441"/>
    <property type="match status" value="1"/>
</dbReference>
<dbReference type="RefSeq" id="WP_000029438.1">
    <property type="nucleotide sequence ID" value="NC_016856.1"/>
</dbReference>
<keyword evidence="2" id="KW-1185">Reference proteome</keyword>